<sequence length="34" mass="3648">MEKQNRTEQILKLQKESLDILIIGGGSTGTGAAF</sequence>
<comment type="caution">
    <text evidence="1">The sequence shown here is derived from an EMBL/GenBank/DDBJ whole genome shotgun (WGS) entry which is preliminary data.</text>
</comment>
<dbReference type="Gene3D" id="3.50.50.60">
    <property type="entry name" value="FAD/NAD(P)-binding domain"/>
    <property type="match status" value="1"/>
</dbReference>
<dbReference type="AlphaFoldDB" id="M6W3I6"/>
<evidence type="ECO:0000313" key="1">
    <source>
        <dbReference type="EMBL" id="EMO63670.1"/>
    </source>
</evidence>
<feature type="non-terminal residue" evidence="1">
    <location>
        <position position="34"/>
    </location>
</feature>
<dbReference type="STRING" id="1192866.LEP1GSC133_3719"/>
<evidence type="ECO:0000313" key="2">
    <source>
        <dbReference type="Proteomes" id="UP000012159"/>
    </source>
</evidence>
<gene>
    <name evidence="1" type="ORF">LEP1GSC133_3719</name>
</gene>
<dbReference type="Proteomes" id="UP000012159">
    <property type="component" value="Unassembled WGS sequence"/>
</dbReference>
<protein>
    <recommendedName>
        <fullName evidence="3">Glycerol-3-phosphate dehydrogenase</fullName>
    </recommendedName>
</protein>
<reference evidence="1 2" key="1">
    <citation type="submission" date="2013-01" db="EMBL/GenBank/DDBJ databases">
        <authorList>
            <person name="Harkins D.M."/>
            <person name="Durkin A.S."/>
            <person name="Brinkac L.M."/>
            <person name="Haft D.H."/>
            <person name="Selengut J.D."/>
            <person name="Sanka R."/>
            <person name="DePew J."/>
            <person name="Purushe J."/>
            <person name="Picardeau M."/>
            <person name="Werts C."/>
            <person name="Goarant C."/>
            <person name="Vinetz J.M."/>
            <person name="Sutton G.G."/>
            <person name="Nierman W.C."/>
            <person name="Fouts D.E."/>
        </authorList>
    </citation>
    <scope>NUCLEOTIDE SEQUENCE [LARGE SCALE GENOMIC DNA]</scope>
    <source>
        <strain evidence="1 2">200901868</strain>
    </source>
</reference>
<name>M6W3I6_LEPBO</name>
<accession>M6W3I6</accession>
<organism evidence="1 2">
    <name type="scientific">Leptospira borgpetersenii serovar Pomona str. 200901868</name>
    <dbReference type="NCBI Taxonomy" id="1192866"/>
    <lineage>
        <taxon>Bacteria</taxon>
        <taxon>Pseudomonadati</taxon>
        <taxon>Spirochaetota</taxon>
        <taxon>Spirochaetia</taxon>
        <taxon>Leptospirales</taxon>
        <taxon>Leptospiraceae</taxon>
        <taxon>Leptospira</taxon>
    </lineage>
</organism>
<evidence type="ECO:0008006" key="3">
    <source>
        <dbReference type="Google" id="ProtNLM"/>
    </source>
</evidence>
<proteinExistence type="predicted"/>
<dbReference type="EMBL" id="AKWF02000044">
    <property type="protein sequence ID" value="EMO63670.1"/>
    <property type="molecule type" value="Genomic_DNA"/>
</dbReference>
<dbReference type="InterPro" id="IPR036188">
    <property type="entry name" value="FAD/NAD-bd_sf"/>
</dbReference>